<keyword evidence="2" id="KW-1185">Reference proteome</keyword>
<dbReference type="EMBL" id="JAATNW010000001">
    <property type="protein sequence ID" value="NMH58558.1"/>
    <property type="molecule type" value="Genomic_DNA"/>
</dbReference>
<organism evidence="1 2">
    <name type="scientific">Alteromonas ponticola</name>
    <dbReference type="NCBI Taxonomy" id="2720613"/>
    <lineage>
        <taxon>Bacteria</taxon>
        <taxon>Pseudomonadati</taxon>
        <taxon>Pseudomonadota</taxon>
        <taxon>Gammaproteobacteria</taxon>
        <taxon>Alteromonadales</taxon>
        <taxon>Alteromonadaceae</taxon>
        <taxon>Alteromonas/Salinimonas group</taxon>
        <taxon>Alteromonas</taxon>
    </lineage>
</organism>
<dbReference type="InterPro" id="IPR011990">
    <property type="entry name" value="TPR-like_helical_dom_sf"/>
</dbReference>
<dbReference type="Gene3D" id="1.25.40.10">
    <property type="entry name" value="Tetratricopeptide repeat domain"/>
    <property type="match status" value="1"/>
</dbReference>
<sequence>MRGFFLALALCFLLSGDSGRLPSQLFFNASQTTYAGSLLWLAAKGGDDEAQTALIEFSADREQTYWLNKLVALGHPEAAWALHRLLAKEEGDHSLIHMAAKGNVPEAQLAYAMATEDAVVRENWLLKASANNYLPAQAALADWYLLNGKVKKARPLLEKTQNAFTQSAFYLGRILIDEGKQEQGIEVLQRAVDEGHPEAEYWLDLIAKFPQRTIESIGSASWPADRQCRQRIQLFATSLATTERANSIYNQFNHDKRLSALPICLQKPIRIKAEKLACTDNWRQSGRLGCDIRPLSLVVKTRDLTHAVILHQSGKANVNNGVMFLDLTDTYDVFVHELAHFAGFIDEYPLSNGMANRYCNRQEAPNLIFDGELTYSPVETLSRWQQQPDFTGVWLAKTCENAQVKAYKPSNEVTFLEHHDSGKIPPIYLTLWQQQLQDPTALRPIYMNLFQSFHRNGQSTQADIWLRKYEQFNKAASTDVSVESDD</sequence>
<accession>A0ABX1QZV5</accession>
<dbReference type="RefSeq" id="WP_169209124.1">
    <property type="nucleotide sequence ID" value="NZ_JAATNW010000001.1"/>
</dbReference>
<gene>
    <name evidence="1" type="ORF">HCJ96_00780</name>
</gene>
<protein>
    <submittedName>
        <fullName evidence="1">Sel1 repeat family protein</fullName>
    </submittedName>
</protein>
<evidence type="ECO:0000313" key="2">
    <source>
        <dbReference type="Proteomes" id="UP000709336"/>
    </source>
</evidence>
<dbReference type="Proteomes" id="UP000709336">
    <property type="component" value="Unassembled WGS sequence"/>
</dbReference>
<name>A0ABX1QZV5_9ALTE</name>
<comment type="caution">
    <text evidence="1">The sequence shown here is derived from an EMBL/GenBank/DDBJ whole genome shotgun (WGS) entry which is preliminary data.</text>
</comment>
<dbReference type="SUPFAM" id="SSF81901">
    <property type="entry name" value="HCP-like"/>
    <property type="match status" value="1"/>
</dbReference>
<evidence type="ECO:0000313" key="1">
    <source>
        <dbReference type="EMBL" id="NMH58558.1"/>
    </source>
</evidence>
<reference evidence="1 2" key="1">
    <citation type="submission" date="2020-03" db="EMBL/GenBank/DDBJ databases">
        <title>Alteromonas ponticola sp. nov., isolated from seawater.</title>
        <authorList>
            <person name="Yoon J.-H."/>
            <person name="Kim Y.-O."/>
        </authorList>
    </citation>
    <scope>NUCLEOTIDE SEQUENCE [LARGE SCALE GENOMIC DNA]</scope>
    <source>
        <strain evidence="1 2">MYP5</strain>
    </source>
</reference>
<proteinExistence type="predicted"/>